<evidence type="ECO:0000256" key="1">
    <source>
        <dbReference type="SAM" id="MobiDB-lite"/>
    </source>
</evidence>
<dbReference type="Proteomes" id="UP000030744">
    <property type="component" value="Unassembled WGS sequence"/>
</dbReference>
<accession>U6K456</accession>
<organism evidence="2 3">
    <name type="scientific">Eimeria mitis</name>
    <dbReference type="NCBI Taxonomy" id="44415"/>
    <lineage>
        <taxon>Eukaryota</taxon>
        <taxon>Sar</taxon>
        <taxon>Alveolata</taxon>
        <taxon>Apicomplexa</taxon>
        <taxon>Conoidasida</taxon>
        <taxon>Coccidia</taxon>
        <taxon>Eucoccidiorida</taxon>
        <taxon>Eimeriorina</taxon>
        <taxon>Eimeriidae</taxon>
        <taxon>Eimeria</taxon>
    </lineage>
</organism>
<feature type="compositionally biased region" description="Basic and acidic residues" evidence="1">
    <location>
        <begin position="305"/>
        <end position="318"/>
    </location>
</feature>
<feature type="region of interest" description="Disordered" evidence="1">
    <location>
        <begin position="229"/>
        <end position="322"/>
    </location>
</feature>
<reference evidence="2" key="2">
    <citation type="submission" date="2013-10" db="EMBL/GenBank/DDBJ databases">
        <authorList>
            <person name="Aslett M."/>
        </authorList>
    </citation>
    <scope>NUCLEOTIDE SEQUENCE [LARGE SCALE GENOMIC DNA]</scope>
    <source>
        <strain evidence="2">Houghton</strain>
    </source>
</reference>
<feature type="compositionally biased region" description="Basic and acidic residues" evidence="1">
    <location>
        <begin position="39"/>
        <end position="57"/>
    </location>
</feature>
<dbReference type="GeneID" id="25376220"/>
<feature type="region of interest" description="Disordered" evidence="1">
    <location>
        <begin position="341"/>
        <end position="408"/>
    </location>
</feature>
<gene>
    <name evidence="2" type="ORF">EMH_0012570</name>
</gene>
<dbReference type="RefSeq" id="XP_013355024.1">
    <property type="nucleotide sequence ID" value="XM_013499570.1"/>
</dbReference>
<name>U6K456_9EIME</name>
<feature type="region of interest" description="Disordered" evidence="1">
    <location>
        <begin position="39"/>
        <end position="64"/>
    </location>
</feature>
<feature type="compositionally biased region" description="Basic and acidic residues" evidence="1">
    <location>
        <begin position="368"/>
        <end position="379"/>
    </location>
</feature>
<dbReference type="EMBL" id="HG684190">
    <property type="protein sequence ID" value="CDJ32459.1"/>
    <property type="molecule type" value="Genomic_DNA"/>
</dbReference>
<dbReference type="VEuPathDB" id="ToxoDB:EMH_0012570"/>
<evidence type="ECO:0000313" key="3">
    <source>
        <dbReference type="Proteomes" id="UP000030744"/>
    </source>
</evidence>
<feature type="compositionally biased region" description="Basic and acidic residues" evidence="1">
    <location>
        <begin position="395"/>
        <end position="408"/>
    </location>
</feature>
<reference evidence="2" key="1">
    <citation type="submission" date="2013-10" db="EMBL/GenBank/DDBJ databases">
        <title>Genomic analysis of the causative agents of coccidiosis in chickens.</title>
        <authorList>
            <person name="Reid A.J."/>
            <person name="Blake D."/>
            <person name="Billington K."/>
            <person name="Browne H."/>
            <person name="Dunn M."/>
            <person name="Hung S."/>
            <person name="Kawahara F."/>
            <person name="Miranda-Saavedra D."/>
            <person name="Mourier T."/>
            <person name="Nagra H."/>
            <person name="Otto T.D."/>
            <person name="Rawlings N."/>
            <person name="Sanchez A."/>
            <person name="Sanders M."/>
            <person name="Subramaniam C."/>
            <person name="Tay Y."/>
            <person name="Dear P."/>
            <person name="Doerig C."/>
            <person name="Gruber A."/>
            <person name="Parkinson J."/>
            <person name="Shirley M."/>
            <person name="Wan K.L."/>
            <person name="Berriman M."/>
            <person name="Tomley F."/>
            <person name="Pain A."/>
        </authorList>
    </citation>
    <scope>NUCLEOTIDE SEQUENCE [LARGE SCALE GENOMIC DNA]</scope>
    <source>
        <strain evidence="2">Houghton</strain>
    </source>
</reference>
<sequence length="408" mass="46748">MLELIKEMKEDNRTRNEELVLIHRQATDKTDELLRLHRQANEEGRAHPEGRSNSPRDRIRRKGISASEDGTNIRSFLGVVEQEFRESEVSMEEWGGLLGKYLSGKAMTFLEFLKQWGVDMTDWKQVRDRLCERFWSPSREKMIHLLAENHWTGDYNEYINRFTEVVAQGERVPAEELVTWFFTLLPPDIGERITCEGTGEFHDWQEAATALRSWAIPLEAWRARRIRTDSDRSTRRVEHDNDAGRCSCGRQTIKRPGLGVKGDARTRPKRQTGGQRDQDETGPDGTAVSPNWRQDETGRGAASRLEGESSEKERDRSRAHPRIRVRLTDVKTELHTQRHVLVVRDSVKTGNGRDVDGSGMAKTSGTDSDNREERGEKTACGETNHGNGTEPTEELETKEATKIRKETR</sequence>
<evidence type="ECO:0000313" key="2">
    <source>
        <dbReference type="EMBL" id="CDJ32459.1"/>
    </source>
</evidence>
<dbReference type="AlphaFoldDB" id="U6K456"/>
<feature type="compositionally biased region" description="Basic and acidic residues" evidence="1">
    <location>
        <begin position="229"/>
        <end position="243"/>
    </location>
</feature>
<protein>
    <submittedName>
        <fullName evidence="2">Uncharacterized protein</fullName>
    </submittedName>
</protein>
<keyword evidence="3" id="KW-1185">Reference proteome</keyword>
<feature type="compositionally biased region" description="Basic and acidic residues" evidence="1">
    <location>
        <begin position="345"/>
        <end position="356"/>
    </location>
</feature>
<proteinExistence type="predicted"/>